<dbReference type="AlphaFoldDB" id="A0A1E2RUT4"/>
<dbReference type="InterPro" id="IPR052552">
    <property type="entry name" value="YeaO-like"/>
</dbReference>
<evidence type="ECO:0000313" key="1">
    <source>
        <dbReference type="EMBL" id="ODA66016.1"/>
    </source>
</evidence>
<dbReference type="PANTHER" id="PTHR36849">
    <property type="entry name" value="CYTOPLASMIC PROTEIN-RELATED"/>
    <property type="match status" value="1"/>
</dbReference>
<gene>
    <name evidence="1" type="ORF">A7A08_03030</name>
</gene>
<dbReference type="EMBL" id="MASI01000011">
    <property type="protein sequence ID" value="ODA66016.1"/>
    <property type="molecule type" value="Genomic_DNA"/>
</dbReference>
<comment type="caution">
    <text evidence="1">The sequence shown here is derived from an EMBL/GenBank/DDBJ whole genome shotgun (WGS) entry which is preliminary data.</text>
</comment>
<dbReference type="PANTHER" id="PTHR36849:SF1">
    <property type="entry name" value="CYTOPLASMIC PROTEIN"/>
    <property type="match status" value="1"/>
</dbReference>
<evidence type="ECO:0000313" key="2">
    <source>
        <dbReference type="Proteomes" id="UP000095087"/>
    </source>
</evidence>
<reference evidence="1 2" key="1">
    <citation type="submission" date="2016-07" db="EMBL/GenBank/DDBJ databases">
        <title>Draft genome sequence of Methyloligella halotolerans C2T (VKM B-2706T=CCUG 61687T=DSM 25045T), a halotolerant polyhydroxybutyrate accumulating methylotroph.</title>
        <authorList>
            <person name="Vasilenko O.V."/>
            <person name="Doronina N.V."/>
            <person name="Poroshina M.N."/>
            <person name="Tarlachkov S.V."/>
            <person name="Trotsenko Y.A."/>
        </authorList>
    </citation>
    <scope>NUCLEOTIDE SEQUENCE [LARGE SCALE GENOMIC DNA]</scope>
    <source>
        <strain evidence="1 2">VKM B-2706</strain>
    </source>
</reference>
<sequence>MDRLWPRGISKKDVDLDAHWTDCAPSDGLRKWFSHDPVKWADFRKKYLHELSQNRERVRVLLEGVGKDKLVLLYGAKDEAHTHARVLKEYLEKLK</sequence>
<keyword evidence="2" id="KW-1185">Reference proteome</keyword>
<dbReference type="Pfam" id="PF22752">
    <property type="entry name" value="DUF488-N3i"/>
    <property type="match status" value="1"/>
</dbReference>
<dbReference type="Proteomes" id="UP000095087">
    <property type="component" value="Unassembled WGS sequence"/>
</dbReference>
<accession>A0A1E2RUT4</accession>
<protein>
    <recommendedName>
        <fullName evidence="3">Uroporphyrin-III C-methyltransferase</fullName>
    </recommendedName>
</protein>
<organism evidence="1 2">
    <name type="scientific">Methyloligella halotolerans</name>
    <dbReference type="NCBI Taxonomy" id="1177755"/>
    <lineage>
        <taxon>Bacteria</taxon>
        <taxon>Pseudomonadati</taxon>
        <taxon>Pseudomonadota</taxon>
        <taxon>Alphaproteobacteria</taxon>
        <taxon>Hyphomicrobiales</taxon>
        <taxon>Hyphomicrobiaceae</taxon>
        <taxon>Methyloligella</taxon>
    </lineage>
</organism>
<evidence type="ECO:0008006" key="3">
    <source>
        <dbReference type="Google" id="ProtNLM"/>
    </source>
</evidence>
<name>A0A1E2RUT4_9HYPH</name>
<proteinExistence type="predicted"/>